<keyword evidence="2" id="KW-1185">Reference proteome</keyword>
<sequence>MPQSCGDQNSAGRVMVYGSSCLRRVHRLCCCYIVDMIKPPKETVIYQPRNYAIDGTERKSWWMAVITDVRYTILVLCRQ</sequence>
<evidence type="ECO:0000313" key="2">
    <source>
        <dbReference type="Proteomes" id="UP000011713"/>
    </source>
</evidence>
<dbReference type="EMBL" id="JH598006">
    <property type="status" value="NOT_ANNOTATED_CDS"/>
    <property type="molecule type" value="Genomic_DNA"/>
</dbReference>
<dbReference type="HOGENOM" id="CLU_2611125_0_0_1"/>
<name>M4BWS6_HYAAE</name>
<evidence type="ECO:0000313" key="1">
    <source>
        <dbReference type="EnsemblProtists" id="HpaP810977"/>
    </source>
</evidence>
<dbReference type="InParanoid" id="M4BWS6"/>
<accession>M4BWS6</accession>
<protein>
    <submittedName>
        <fullName evidence="1">Uncharacterized protein</fullName>
    </submittedName>
</protein>
<reference evidence="2" key="1">
    <citation type="journal article" date="2010" name="Science">
        <title>Signatures of adaptation to obligate biotrophy in the Hyaloperonospora arabidopsidis genome.</title>
        <authorList>
            <person name="Baxter L."/>
            <person name="Tripathy S."/>
            <person name="Ishaque N."/>
            <person name="Boot N."/>
            <person name="Cabral A."/>
            <person name="Kemen E."/>
            <person name="Thines M."/>
            <person name="Ah-Fong A."/>
            <person name="Anderson R."/>
            <person name="Badejoko W."/>
            <person name="Bittner-Eddy P."/>
            <person name="Boore J.L."/>
            <person name="Chibucos M.C."/>
            <person name="Coates M."/>
            <person name="Dehal P."/>
            <person name="Delehaunty K."/>
            <person name="Dong S."/>
            <person name="Downton P."/>
            <person name="Dumas B."/>
            <person name="Fabro G."/>
            <person name="Fronick C."/>
            <person name="Fuerstenberg S.I."/>
            <person name="Fulton L."/>
            <person name="Gaulin E."/>
            <person name="Govers F."/>
            <person name="Hughes L."/>
            <person name="Humphray S."/>
            <person name="Jiang R.H."/>
            <person name="Judelson H."/>
            <person name="Kamoun S."/>
            <person name="Kyung K."/>
            <person name="Meijer H."/>
            <person name="Minx P."/>
            <person name="Morris P."/>
            <person name="Nelson J."/>
            <person name="Phuntumart V."/>
            <person name="Qutob D."/>
            <person name="Rehmany A."/>
            <person name="Rougon-Cardoso A."/>
            <person name="Ryden P."/>
            <person name="Torto-Alalibo T."/>
            <person name="Studholme D."/>
            <person name="Wang Y."/>
            <person name="Win J."/>
            <person name="Wood J."/>
            <person name="Clifton S.W."/>
            <person name="Rogers J."/>
            <person name="Van den Ackerveken G."/>
            <person name="Jones J.D."/>
            <person name="McDowell J.M."/>
            <person name="Beynon J."/>
            <person name="Tyler B.M."/>
        </authorList>
    </citation>
    <scope>NUCLEOTIDE SEQUENCE [LARGE SCALE GENOMIC DNA]</scope>
    <source>
        <strain evidence="2">Emoy2</strain>
    </source>
</reference>
<dbReference type="EnsemblProtists" id="HpaT810977">
    <property type="protein sequence ID" value="HpaP810977"/>
    <property type="gene ID" value="HpaG810977"/>
</dbReference>
<dbReference type="VEuPathDB" id="FungiDB:HpaG810977"/>
<proteinExistence type="predicted"/>
<reference evidence="1" key="2">
    <citation type="submission" date="2015-06" db="UniProtKB">
        <authorList>
            <consortium name="EnsemblProtists"/>
        </authorList>
    </citation>
    <scope>IDENTIFICATION</scope>
    <source>
        <strain evidence="1">Emoy2</strain>
    </source>
</reference>
<organism evidence="1 2">
    <name type="scientific">Hyaloperonospora arabidopsidis (strain Emoy2)</name>
    <name type="common">Downy mildew agent</name>
    <name type="synonym">Peronospora arabidopsidis</name>
    <dbReference type="NCBI Taxonomy" id="559515"/>
    <lineage>
        <taxon>Eukaryota</taxon>
        <taxon>Sar</taxon>
        <taxon>Stramenopiles</taxon>
        <taxon>Oomycota</taxon>
        <taxon>Peronosporomycetes</taxon>
        <taxon>Peronosporales</taxon>
        <taxon>Peronosporaceae</taxon>
        <taxon>Hyaloperonospora</taxon>
    </lineage>
</organism>
<dbReference type="Proteomes" id="UP000011713">
    <property type="component" value="Unassembled WGS sequence"/>
</dbReference>
<dbReference type="AlphaFoldDB" id="M4BWS6"/>